<gene>
    <name evidence="2" type="ORF">GCM10009720_20220</name>
</gene>
<comment type="caution">
    <text evidence="2">The sequence shown here is derived from an EMBL/GenBank/DDBJ whole genome shotgun (WGS) entry which is preliminary data.</text>
</comment>
<keyword evidence="2" id="KW-0378">Hydrolase</keyword>
<dbReference type="Proteomes" id="UP001501461">
    <property type="component" value="Unassembled WGS sequence"/>
</dbReference>
<evidence type="ECO:0000256" key="1">
    <source>
        <dbReference type="SAM" id="MobiDB-lite"/>
    </source>
</evidence>
<accession>A0ABP5G502</accession>
<organism evidence="2 3">
    <name type="scientific">Yaniella flava</name>
    <dbReference type="NCBI Taxonomy" id="287930"/>
    <lineage>
        <taxon>Bacteria</taxon>
        <taxon>Bacillati</taxon>
        <taxon>Actinomycetota</taxon>
        <taxon>Actinomycetes</taxon>
        <taxon>Micrococcales</taxon>
        <taxon>Micrococcaceae</taxon>
        <taxon>Yaniella</taxon>
    </lineage>
</organism>
<feature type="region of interest" description="Disordered" evidence="1">
    <location>
        <begin position="12"/>
        <end position="35"/>
    </location>
</feature>
<keyword evidence="3" id="KW-1185">Reference proteome</keyword>
<dbReference type="InterPro" id="IPR023476">
    <property type="entry name" value="Pep_tRNA_hydro_II_dom_sf"/>
</dbReference>
<dbReference type="EMBL" id="BAAAMN010000041">
    <property type="protein sequence ID" value="GAA2039661.1"/>
    <property type="molecule type" value="Genomic_DNA"/>
</dbReference>
<dbReference type="SUPFAM" id="SSF102462">
    <property type="entry name" value="Peptidyl-tRNA hydrolase II"/>
    <property type="match status" value="1"/>
</dbReference>
<name>A0ABP5G502_9MICC</name>
<reference evidence="3" key="1">
    <citation type="journal article" date="2019" name="Int. J. Syst. Evol. Microbiol.">
        <title>The Global Catalogue of Microorganisms (GCM) 10K type strain sequencing project: providing services to taxonomists for standard genome sequencing and annotation.</title>
        <authorList>
            <consortium name="The Broad Institute Genomics Platform"/>
            <consortium name="The Broad Institute Genome Sequencing Center for Infectious Disease"/>
            <person name="Wu L."/>
            <person name="Ma J."/>
        </authorList>
    </citation>
    <scope>NUCLEOTIDE SEQUENCE [LARGE SCALE GENOMIC DNA]</scope>
    <source>
        <strain evidence="3">JCM 13595</strain>
    </source>
</reference>
<sequence>MLQVVTRVEVMSEHPEKMTDTTARATVSHPDHSDHADPWAMQLVIRRNKQDPASHIAVLEAAGASVVRLLDDQRVTAHDGQWAQAVAHWRAGWIRKVARRAENKRWDDVQALPGVNAGSENAEVRAFVPGPLAPLPPELKKLQVGGTEFPRLQESAHHDAVVTVEVTPEVELSTGKAAAQVGHAAQLAYEQLIQRVADRDATALQVLTSWRHDDFRIRVAAPSLTAWRETDRPVRVVDAGLTEVAGATETSRAYW</sequence>
<proteinExistence type="predicted"/>
<dbReference type="Gene3D" id="3.40.1490.10">
    <property type="entry name" value="Bit1"/>
    <property type="match status" value="1"/>
</dbReference>
<evidence type="ECO:0000313" key="2">
    <source>
        <dbReference type="EMBL" id="GAA2039661.1"/>
    </source>
</evidence>
<evidence type="ECO:0000313" key="3">
    <source>
        <dbReference type="Proteomes" id="UP001501461"/>
    </source>
</evidence>
<dbReference type="GO" id="GO:0016787">
    <property type="term" value="F:hydrolase activity"/>
    <property type="evidence" value="ECO:0007669"/>
    <property type="project" value="UniProtKB-KW"/>
</dbReference>
<protein>
    <submittedName>
        <fullName evidence="2">Peptidyl-tRNA hydrolase</fullName>
    </submittedName>
</protein>